<dbReference type="OrthoDB" id="10056483at2759"/>
<dbReference type="Proteomes" id="UP000269221">
    <property type="component" value="Unassembled WGS sequence"/>
</dbReference>
<evidence type="ECO:0000313" key="2">
    <source>
        <dbReference type="EMBL" id="RMC07004.1"/>
    </source>
</evidence>
<keyword evidence="3" id="KW-1185">Reference proteome</keyword>
<feature type="compositionally biased region" description="Basic and acidic residues" evidence="1">
    <location>
        <begin position="51"/>
        <end position="67"/>
    </location>
</feature>
<accession>A0A3M0K6T2</accession>
<feature type="region of interest" description="Disordered" evidence="1">
    <location>
        <begin position="39"/>
        <end position="81"/>
    </location>
</feature>
<name>A0A3M0K6T2_HIRRU</name>
<proteinExistence type="predicted"/>
<feature type="compositionally biased region" description="Acidic residues" evidence="1">
    <location>
        <begin position="69"/>
        <end position="81"/>
    </location>
</feature>
<dbReference type="AlphaFoldDB" id="A0A3M0K6T2"/>
<dbReference type="EMBL" id="QRBI01000120">
    <property type="protein sequence ID" value="RMC07004.1"/>
    <property type="molecule type" value="Genomic_DNA"/>
</dbReference>
<organism evidence="2 3">
    <name type="scientific">Hirundo rustica rustica</name>
    <dbReference type="NCBI Taxonomy" id="333673"/>
    <lineage>
        <taxon>Eukaryota</taxon>
        <taxon>Metazoa</taxon>
        <taxon>Chordata</taxon>
        <taxon>Craniata</taxon>
        <taxon>Vertebrata</taxon>
        <taxon>Euteleostomi</taxon>
        <taxon>Archelosauria</taxon>
        <taxon>Archosauria</taxon>
        <taxon>Dinosauria</taxon>
        <taxon>Saurischia</taxon>
        <taxon>Theropoda</taxon>
        <taxon>Coelurosauria</taxon>
        <taxon>Aves</taxon>
        <taxon>Neognathae</taxon>
        <taxon>Neoaves</taxon>
        <taxon>Telluraves</taxon>
        <taxon>Australaves</taxon>
        <taxon>Passeriformes</taxon>
        <taxon>Sylvioidea</taxon>
        <taxon>Hirundinidae</taxon>
        <taxon>Hirundo</taxon>
    </lineage>
</organism>
<protein>
    <submittedName>
        <fullName evidence="2">Uncharacterized protein</fullName>
    </submittedName>
</protein>
<gene>
    <name evidence="2" type="ORF">DUI87_16457</name>
</gene>
<evidence type="ECO:0000256" key="1">
    <source>
        <dbReference type="SAM" id="MobiDB-lite"/>
    </source>
</evidence>
<comment type="caution">
    <text evidence="2">The sequence shown here is derived from an EMBL/GenBank/DDBJ whole genome shotgun (WGS) entry which is preliminary data.</text>
</comment>
<reference evidence="2 3" key="1">
    <citation type="submission" date="2018-07" db="EMBL/GenBank/DDBJ databases">
        <title>A high quality draft genome assembly of the barn swallow (H. rustica rustica).</title>
        <authorList>
            <person name="Formenti G."/>
            <person name="Chiara M."/>
            <person name="Poveda L."/>
            <person name="Francoijs K.-J."/>
            <person name="Bonisoli-Alquati A."/>
            <person name="Canova L."/>
            <person name="Gianfranceschi L."/>
            <person name="Horner D.S."/>
            <person name="Saino N."/>
        </authorList>
    </citation>
    <scope>NUCLEOTIDE SEQUENCE [LARGE SCALE GENOMIC DNA]</scope>
    <source>
        <strain evidence="2">Chelidonia</strain>
        <tissue evidence="2">Blood</tissue>
    </source>
</reference>
<sequence length="81" mass="9156">MKYINSKCRILHLGKNNPLDQYKLGAKLLDSSSVEKAPESLVNSKQFSFAEGKKTLKPPESRKRNQEETTGEDPTEDCKDD</sequence>
<evidence type="ECO:0000313" key="3">
    <source>
        <dbReference type="Proteomes" id="UP000269221"/>
    </source>
</evidence>